<organism evidence="2 3">
    <name type="scientific">Streptomyces actuosus</name>
    <dbReference type="NCBI Taxonomy" id="1885"/>
    <lineage>
        <taxon>Bacteria</taxon>
        <taxon>Bacillati</taxon>
        <taxon>Actinomycetota</taxon>
        <taxon>Actinomycetes</taxon>
        <taxon>Kitasatosporales</taxon>
        <taxon>Streptomycetaceae</taxon>
        <taxon>Streptomyces</taxon>
    </lineage>
</organism>
<sequence>MEKQASIIKQLLRQHIYSPPSPSKVALNKLIKGCEIAMNSAVLLAKDNQDLCAVYEKQLQKGIRSKKQIAIKEGLSILFRRGQDLLQSENQADEVASTAPAEPAPEAEKHSI</sequence>
<comment type="caution">
    <text evidence="2">The sequence shown here is derived from an EMBL/GenBank/DDBJ whole genome shotgun (WGS) entry which is preliminary data.</text>
</comment>
<proteinExistence type="predicted"/>
<evidence type="ECO:0000313" key="2">
    <source>
        <dbReference type="EMBL" id="MBN0049391.1"/>
    </source>
</evidence>
<evidence type="ECO:0000256" key="1">
    <source>
        <dbReference type="SAM" id="MobiDB-lite"/>
    </source>
</evidence>
<feature type="non-terminal residue" evidence="2">
    <location>
        <position position="112"/>
    </location>
</feature>
<keyword evidence="3" id="KW-1185">Reference proteome</keyword>
<dbReference type="EMBL" id="JAFFZS010000222">
    <property type="protein sequence ID" value="MBN0049391.1"/>
    <property type="molecule type" value="Genomic_DNA"/>
</dbReference>
<reference evidence="2 3" key="1">
    <citation type="submission" date="2021-02" db="EMBL/GenBank/DDBJ databases">
        <title>Whole genome sequencing of Streptomyces actuosus VRA1.</title>
        <authorList>
            <person name="Sen G."/>
            <person name="Sen A."/>
        </authorList>
    </citation>
    <scope>NUCLEOTIDE SEQUENCE [LARGE SCALE GENOMIC DNA]</scope>
    <source>
        <strain evidence="2 3">VRA1</strain>
    </source>
</reference>
<gene>
    <name evidence="2" type="ORF">JS756_36210</name>
</gene>
<name>A0ABS2W1W4_STRAS</name>
<accession>A0ABS2W1W4</accession>
<protein>
    <submittedName>
        <fullName evidence="2">Uncharacterized protein</fullName>
    </submittedName>
</protein>
<feature type="region of interest" description="Disordered" evidence="1">
    <location>
        <begin position="89"/>
        <end position="112"/>
    </location>
</feature>
<evidence type="ECO:0000313" key="3">
    <source>
        <dbReference type="Proteomes" id="UP000788262"/>
    </source>
</evidence>
<dbReference type="Proteomes" id="UP000788262">
    <property type="component" value="Unassembled WGS sequence"/>
</dbReference>